<dbReference type="Gene3D" id="3.40.50.880">
    <property type="match status" value="1"/>
</dbReference>
<feature type="domain" description="Glutamine amidotransferase" evidence="1">
    <location>
        <begin position="40"/>
        <end position="178"/>
    </location>
</feature>
<proteinExistence type="predicted"/>
<dbReference type="PANTHER" id="PTHR42695:SF5">
    <property type="entry name" value="GLUTAMINE AMIDOTRANSFERASE YLR126C-RELATED"/>
    <property type="match status" value="1"/>
</dbReference>
<gene>
    <name evidence="2" type="primary">metAS</name>
    <name evidence="2" type="ORF">OJOIIACA_00026</name>
</gene>
<evidence type="ECO:0000313" key="2">
    <source>
        <dbReference type="EMBL" id="QNO53302.1"/>
    </source>
</evidence>
<dbReference type="FunFam" id="3.40.50.880:FF:000033">
    <property type="entry name" value="Glutamine amidotransferase class-I"/>
    <property type="match status" value="1"/>
</dbReference>
<dbReference type="SUPFAM" id="SSF52317">
    <property type="entry name" value="Class I glutamine amidotransferase-like"/>
    <property type="match status" value="1"/>
</dbReference>
<dbReference type="GO" id="GO:0009001">
    <property type="term" value="F:serine O-acetyltransferase activity"/>
    <property type="evidence" value="ECO:0007669"/>
    <property type="project" value="UniProtKB-EC"/>
</dbReference>
<reference evidence="2" key="1">
    <citation type="submission" date="2020-06" db="EMBL/GenBank/DDBJ databases">
        <title>Unique genomic features of the anaerobic methanotrophic archaea.</title>
        <authorList>
            <person name="Chadwick G.L."/>
            <person name="Skennerton C.T."/>
            <person name="Laso-Perez R."/>
            <person name="Leu A.O."/>
            <person name="Speth D.R."/>
            <person name="Yu H."/>
            <person name="Morgan-Lang C."/>
            <person name="Hatzenpichler R."/>
            <person name="Goudeau D."/>
            <person name="Malmstrom R."/>
            <person name="Brazelton W.J."/>
            <person name="Woyke T."/>
            <person name="Hallam S.J."/>
            <person name="Tyson G.W."/>
            <person name="Wegener G."/>
            <person name="Boetius A."/>
            <person name="Orphan V."/>
        </authorList>
    </citation>
    <scope>NUCLEOTIDE SEQUENCE</scope>
</reference>
<name>A0A7G9YZ68_9EURY</name>
<dbReference type="EMBL" id="MT631536">
    <property type="protein sequence ID" value="QNO53302.1"/>
    <property type="molecule type" value="Genomic_DNA"/>
</dbReference>
<keyword evidence="2" id="KW-0012">Acyltransferase</keyword>
<dbReference type="EC" id="2.3.1.30" evidence="2"/>
<keyword evidence="2" id="KW-0808">Transferase</keyword>
<evidence type="ECO:0000259" key="1">
    <source>
        <dbReference type="Pfam" id="PF00117"/>
    </source>
</evidence>
<protein>
    <submittedName>
        <fullName evidence="2">Homoserine O-succinyltransferase</fullName>
        <ecNumber evidence="2">2.3.1.30</ecNumber>
    </submittedName>
</protein>
<dbReference type="AlphaFoldDB" id="A0A7G9YZ68"/>
<sequence>MKVLIVQHVECEGPGYLEDFLHEKRIEYEIARMYAGEFLPDDFDALIVLGGPMNVYAEERYSYLKGLNKIIKNFTTEGGHYLGFCLGGQLLAKALGAKIRRNHTREIGNFEIHLTEKGVEDPLFKGFKHTFPALEWHGDTFEIPEEAVKLAESELCSNQAFRFKNAHGLQFHLETTTGMMEEWTDVYAGELNEEGIDAAVMLKETEKKADIYRELSNQLFTNFFS</sequence>
<dbReference type="PANTHER" id="PTHR42695">
    <property type="entry name" value="GLUTAMINE AMIDOTRANSFERASE YLR126C-RELATED"/>
    <property type="match status" value="1"/>
</dbReference>
<dbReference type="InterPro" id="IPR017926">
    <property type="entry name" value="GATASE"/>
</dbReference>
<dbReference type="InterPro" id="IPR029062">
    <property type="entry name" value="Class_I_gatase-like"/>
</dbReference>
<dbReference type="GO" id="GO:0005829">
    <property type="term" value="C:cytosol"/>
    <property type="evidence" value="ECO:0007669"/>
    <property type="project" value="TreeGrafter"/>
</dbReference>
<dbReference type="Pfam" id="PF00117">
    <property type="entry name" value="GATase"/>
    <property type="match status" value="1"/>
</dbReference>
<dbReference type="CDD" id="cd01741">
    <property type="entry name" value="GATase1_1"/>
    <property type="match status" value="1"/>
</dbReference>
<dbReference type="PROSITE" id="PS51273">
    <property type="entry name" value="GATASE_TYPE_1"/>
    <property type="match status" value="1"/>
</dbReference>
<organism evidence="2">
    <name type="scientific">Candidatus Methanophagaceae archaeon ANME-1 ERB6</name>
    <dbReference type="NCBI Taxonomy" id="2759912"/>
    <lineage>
        <taxon>Archaea</taxon>
        <taxon>Methanobacteriati</taxon>
        <taxon>Methanobacteriota</taxon>
        <taxon>Stenosarchaea group</taxon>
        <taxon>Methanomicrobia</taxon>
        <taxon>Candidatus Methanophagales</taxon>
        <taxon>Candidatus Methanophagaceae</taxon>
    </lineage>
</organism>
<accession>A0A7G9YZ68</accession>
<dbReference type="InterPro" id="IPR044992">
    <property type="entry name" value="ChyE-like"/>
</dbReference>